<keyword evidence="4 10" id="KW-0999">Mitochondrion inner membrane</keyword>
<dbReference type="Gene3D" id="1.20.1300.10">
    <property type="entry name" value="Fumarate reductase/succinate dehydrogenase, transmembrane subunit"/>
    <property type="match status" value="1"/>
</dbReference>
<protein>
    <recommendedName>
        <fullName evidence="10">Succinate dehydrogenase [ubiquinone] cytochrome b small subunit</fullName>
    </recommendedName>
</protein>
<evidence type="ECO:0000256" key="10">
    <source>
        <dbReference type="RuleBase" id="RU364031"/>
    </source>
</evidence>
<comment type="subcellular location">
    <subcellularLocation>
        <location evidence="1 10">Mitochondrion inner membrane</location>
        <topology evidence="1 10">Multi-pass membrane protein</topology>
    </subcellularLocation>
</comment>
<evidence type="ECO:0000256" key="4">
    <source>
        <dbReference type="ARBA" id="ARBA00022792"/>
    </source>
</evidence>
<dbReference type="GO" id="GO:0006099">
    <property type="term" value="P:tricarboxylic acid cycle"/>
    <property type="evidence" value="ECO:0007669"/>
    <property type="project" value="TreeGrafter"/>
</dbReference>
<evidence type="ECO:0000256" key="9">
    <source>
        <dbReference type="PIRSR" id="PIRSR607992-1"/>
    </source>
</evidence>
<evidence type="ECO:0000313" key="11">
    <source>
        <dbReference type="EMBL" id="GMM56384.1"/>
    </source>
</evidence>
<dbReference type="GO" id="GO:0005743">
    <property type="term" value="C:mitochondrial inner membrane"/>
    <property type="evidence" value="ECO:0007669"/>
    <property type="project" value="UniProtKB-SubCell"/>
</dbReference>
<organism evidence="11 12">
    <name type="scientific">Maudiozyma humilis</name>
    <name type="common">Sour dough yeast</name>
    <name type="synonym">Kazachstania humilis</name>
    <dbReference type="NCBI Taxonomy" id="51915"/>
    <lineage>
        <taxon>Eukaryota</taxon>
        <taxon>Fungi</taxon>
        <taxon>Dikarya</taxon>
        <taxon>Ascomycota</taxon>
        <taxon>Saccharomycotina</taxon>
        <taxon>Saccharomycetes</taxon>
        <taxon>Saccharomycetales</taxon>
        <taxon>Saccharomycetaceae</taxon>
        <taxon>Maudiozyma</taxon>
    </lineage>
</organism>
<dbReference type="GO" id="GO:0020037">
    <property type="term" value="F:heme binding"/>
    <property type="evidence" value="ECO:0007669"/>
    <property type="project" value="TreeGrafter"/>
</dbReference>
<dbReference type="Pfam" id="PF05328">
    <property type="entry name" value="CybS"/>
    <property type="match status" value="1"/>
</dbReference>
<proteinExistence type="inferred from homology"/>
<keyword evidence="8 10" id="KW-0472">Membrane</keyword>
<feature type="binding site" evidence="9">
    <location>
        <position position="118"/>
    </location>
    <ligand>
        <name>a ubiquinone</name>
        <dbReference type="ChEBI" id="CHEBI:16389"/>
        <note>ligand shared with IP/SDHB</note>
    </ligand>
</feature>
<keyword evidence="7 10" id="KW-0496">Mitochondrion</keyword>
<dbReference type="AlphaFoldDB" id="A0AAV5RXQ4"/>
<accession>A0AAV5RXQ4</accession>
<evidence type="ECO:0000313" key="12">
    <source>
        <dbReference type="Proteomes" id="UP001377567"/>
    </source>
</evidence>
<dbReference type="CDD" id="cd03496">
    <property type="entry name" value="SQR_TypeC_CybS"/>
    <property type="match status" value="1"/>
</dbReference>
<name>A0AAV5RXQ4_MAUHU</name>
<keyword evidence="5 10" id="KW-0809">Transit peptide</keyword>
<dbReference type="GO" id="GO:0048039">
    <property type="term" value="F:ubiquinone binding"/>
    <property type="evidence" value="ECO:0007669"/>
    <property type="project" value="TreeGrafter"/>
</dbReference>
<dbReference type="PANTHER" id="PTHR13337">
    <property type="entry name" value="SUCCINATE DEHYDROGENASE"/>
    <property type="match status" value="1"/>
</dbReference>
<keyword evidence="3" id="KW-0812">Transmembrane</keyword>
<reference evidence="11 12" key="1">
    <citation type="journal article" date="2023" name="Elife">
        <title>Identification of key yeast species and microbe-microbe interactions impacting larval growth of Drosophila in the wild.</title>
        <authorList>
            <person name="Mure A."/>
            <person name="Sugiura Y."/>
            <person name="Maeda R."/>
            <person name="Honda K."/>
            <person name="Sakurai N."/>
            <person name="Takahashi Y."/>
            <person name="Watada M."/>
            <person name="Katoh T."/>
            <person name="Gotoh A."/>
            <person name="Gotoh Y."/>
            <person name="Taniguchi I."/>
            <person name="Nakamura K."/>
            <person name="Hayashi T."/>
            <person name="Katayama T."/>
            <person name="Uemura T."/>
            <person name="Hattori Y."/>
        </authorList>
    </citation>
    <scope>NUCLEOTIDE SEQUENCE [LARGE SCALE GENOMIC DNA]</scope>
    <source>
        <strain evidence="11 12">KH-74</strain>
    </source>
</reference>
<dbReference type="GO" id="GO:0006121">
    <property type="term" value="P:mitochondrial electron transport, succinate to ubiquinone"/>
    <property type="evidence" value="ECO:0007669"/>
    <property type="project" value="TreeGrafter"/>
</dbReference>
<evidence type="ECO:0000256" key="5">
    <source>
        <dbReference type="ARBA" id="ARBA00022946"/>
    </source>
</evidence>
<sequence length="180" mass="19556">MLSRTNLLFPLNRSMNIASRRAFQTSAKKCLTIPFLPVLAQKPGGVVGTPNDAFVPPKANKAEGSVHWWLEKAFAVTTLPLAATALVTGPLGTTCDSIFSVALLGYCYMEFHSCITDYIPKRVYGNYHNYALYLLGGGSLLSLVGIYKLETENDGVTGFAKSLWTGKTAAKEEAEVKETK</sequence>
<evidence type="ECO:0000256" key="6">
    <source>
        <dbReference type="ARBA" id="ARBA00022989"/>
    </source>
</evidence>
<evidence type="ECO:0000256" key="1">
    <source>
        <dbReference type="ARBA" id="ARBA00004448"/>
    </source>
</evidence>
<evidence type="ECO:0000256" key="3">
    <source>
        <dbReference type="ARBA" id="ARBA00022692"/>
    </source>
</evidence>
<evidence type="ECO:0000256" key="7">
    <source>
        <dbReference type="ARBA" id="ARBA00023128"/>
    </source>
</evidence>
<dbReference type="InterPro" id="IPR007992">
    <property type="entry name" value="CybS"/>
</dbReference>
<keyword evidence="6" id="KW-1133">Transmembrane helix</keyword>
<evidence type="ECO:0000256" key="2">
    <source>
        <dbReference type="ARBA" id="ARBA00007294"/>
    </source>
</evidence>
<dbReference type="PANTHER" id="PTHR13337:SF5">
    <property type="entry name" value="MITOCHONDRIAL INNER MEMBRANE PROTEIN SHH4-RELATED"/>
    <property type="match status" value="1"/>
</dbReference>
<gene>
    <name evidence="11" type="ORF">DAKH74_030000</name>
</gene>
<dbReference type="Proteomes" id="UP001377567">
    <property type="component" value="Unassembled WGS sequence"/>
</dbReference>
<dbReference type="InterPro" id="IPR034804">
    <property type="entry name" value="SQR/QFR_C/D"/>
</dbReference>
<evidence type="ECO:0000256" key="8">
    <source>
        <dbReference type="ARBA" id="ARBA00023136"/>
    </source>
</evidence>
<comment type="caution">
    <text evidence="11">The sequence shown here is derived from an EMBL/GenBank/DDBJ whole genome shotgun (WGS) entry which is preliminary data.</text>
</comment>
<comment type="similarity">
    <text evidence="2 10">Belongs to the CybS family.</text>
</comment>
<keyword evidence="12" id="KW-1185">Reference proteome</keyword>
<dbReference type="EMBL" id="BTGD01000008">
    <property type="protein sequence ID" value="GMM56384.1"/>
    <property type="molecule type" value="Genomic_DNA"/>
</dbReference>